<reference evidence="4" key="1">
    <citation type="submission" date="2017-02" db="UniProtKB">
        <authorList>
            <consortium name="WormBaseParasite"/>
        </authorList>
    </citation>
    <scope>IDENTIFICATION</scope>
</reference>
<name>A0A0N4Y4B5_NIPBR</name>
<evidence type="ECO:0000313" key="4">
    <source>
        <dbReference type="WBParaSite" id="NBR_0001072401-mRNA-1"/>
    </source>
</evidence>
<organism evidence="4">
    <name type="scientific">Nippostrongylus brasiliensis</name>
    <name type="common">Rat hookworm</name>
    <dbReference type="NCBI Taxonomy" id="27835"/>
    <lineage>
        <taxon>Eukaryota</taxon>
        <taxon>Metazoa</taxon>
        <taxon>Ecdysozoa</taxon>
        <taxon>Nematoda</taxon>
        <taxon>Chromadorea</taxon>
        <taxon>Rhabditida</taxon>
        <taxon>Rhabditina</taxon>
        <taxon>Rhabditomorpha</taxon>
        <taxon>Strongyloidea</taxon>
        <taxon>Heligmosomidae</taxon>
        <taxon>Nippostrongylus</taxon>
    </lineage>
</organism>
<sequence>MAKANHIHNAESGYAFSSPPKRVFRSRDEGDGSDVTSPQVIDLSPISTYIAEEDIERQTLRSLLHSSQAMGSLEKLIRCVVCLFMCS</sequence>
<protein>
    <submittedName>
        <fullName evidence="4">Movement protein</fullName>
    </submittedName>
</protein>
<dbReference type="Proteomes" id="UP000271162">
    <property type="component" value="Unassembled WGS sequence"/>
</dbReference>
<accession>A0A0N4Y4B5</accession>
<dbReference type="WBParaSite" id="NBR_0001072401-mRNA-1">
    <property type="protein sequence ID" value="NBR_0001072401-mRNA-1"/>
    <property type="gene ID" value="NBR_0001072401"/>
</dbReference>
<gene>
    <name evidence="2" type="ORF">NBR_LOCUS10725</name>
</gene>
<evidence type="ECO:0000313" key="2">
    <source>
        <dbReference type="EMBL" id="VDL74314.1"/>
    </source>
</evidence>
<feature type="region of interest" description="Disordered" evidence="1">
    <location>
        <begin position="1"/>
        <end position="40"/>
    </location>
</feature>
<reference evidence="2 3" key="2">
    <citation type="submission" date="2018-11" db="EMBL/GenBank/DDBJ databases">
        <authorList>
            <consortium name="Pathogen Informatics"/>
        </authorList>
    </citation>
    <scope>NUCLEOTIDE SEQUENCE [LARGE SCALE GENOMIC DNA]</scope>
</reference>
<evidence type="ECO:0000256" key="1">
    <source>
        <dbReference type="SAM" id="MobiDB-lite"/>
    </source>
</evidence>
<keyword evidence="3" id="KW-1185">Reference proteome</keyword>
<dbReference type="AlphaFoldDB" id="A0A0N4Y4B5"/>
<dbReference type="EMBL" id="UYSL01020372">
    <property type="protein sequence ID" value="VDL74314.1"/>
    <property type="molecule type" value="Genomic_DNA"/>
</dbReference>
<proteinExistence type="predicted"/>
<evidence type="ECO:0000313" key="3">
    <source>
        <dbReference type="Proteomes" id="UP000271162"/>
    </source>
</evidence>